<evidence type="ECO:0000256" key="1">
    <source>
        <dbReference type="SAM" id="MobiDB-lite"/>
    </source>
</evidence>
<protein>
    <submittedName>
        <fullName evidence="2">Uncharacterized protein</fullName>
    </submittedName>
</protein>
<organism evidence="2 3">
    <name type="scientific">Puccinia striiformis f. sp. tritici PST-78</name>
    <dbReference type="NCBI Taxonomy" id="1165861"/>
    <lineage>
        <taxon>Eukaryota</taxon>
        <taxon>Fungi</taxon>
        <taxon>Dikarya</taxon>
        <taxon>Basidiomycota</taxon>
        <taxon>Pucciniomycotina</taxon>
        <taxon>Pucciniomycetes</taxon>
        <taxon>Pucciniales</taxon>
        <taxon>Pucciniaceae</taxon>
        <taxon>Puccinia</taxon>
    </lineage>
</organism>
<gene>
    <name evidence="2" type="ORF">PSTG_09529</name>
</gene>
<feature type="region of interest" description="Disordered" evidence="1">
    <location>
        <begin position="37"/>
        <end position="101"/>
    </location>
</feature>
<keyword evidence="3" id="KW-1185">Reference proteome</keyword>
<comment type="caution">
    <text evidence="2">The sequence shown here is derived from an EMBL/GenBank/DDBJ whole genome shotgun (WGS) entry which is preliminary data.</text>
</comment>
<reference evidence="3" key="1">
    <citation type="submission" date="2014-03" db="EMBL/GenBank/DDBJ databases">
        <title>The Genome Sequence of Puccinia striiformis f. sp. tritici PST-78.</title>
        <authorList>
            <consortium name="The Broad Institute Genome Sequencing Platform"/>
            <person name="Cuomo C."/>
            <person name="Hulbert S."/>
            <person name="Chen X."/>
            <person name="Walker B."/>
            <person name="Young S.K."/>
            <person name="Zeng Q."/>
            <person name="Gargeya S."/>
            <person name="Fitzgerald M."/>
            <person name="Haas B."/>
            <person name="Abouelleil A."/>
            <person name="Alvarado L."/>
            <person name="Arachchi H.M."/>
            <person name="Berlin A.M."/>
            <person name="Chapman S.B."/>
            <person name="Goldberg J."/>
            <person name="Griggs A."/>
            <person name="Gujja S."/>
            <person name="Hansen M."/>
            <person name="Howarth C."/>
            <person name="Imamovic A."/>
            <person name="Larimer J."/>
            <person name="McCowan C."/>
            <person name="Montmayeur A."/>
            <person name="Murphy C."/>
            <person name="Neiman D."/>
            <person name="Pearson M."/>
            <person name="Priest M."/>
            <person name="Roberts A."/>
            <person name="Saif S."/>
            <person name="Shea T."/>
            <person name="Sisk P."/>
            <person name="Sykes S."/>
            <person name="Wortman J."/>
            <person name="Nusbaum C."/>
            <person name="Birren B."/>
        </authorList>
    </citation>
    <scope>NUCLEOTIDE SEQUENCE [LARGE SCALE GENOMIC DNA]</scope>
    <source>
        <strain evidence="3">race PST-78</strain>
    </source>
</reference>
<accession>A0A0L0VDA1</accession>
<feature type="compositionally biased region" description="Low complexity" evidence="1">
    <location>
        <begin position="46"/>
        <end position="56"/>
    </location>
</feature>
<dbReference type="EMBL" id="AJIL01000071">
    <property type="protein sequence ID" value="KNE97268.1"/>
    <property type="molecule type" value="Genomic_DNA"/>
</dbReference>
<evidence type="ECO:0000313" key="2">
    <source>
        <dbReference type="EMBL" id="KNE97268.1"/>
    </source>
</evidence>
<dbReference type="AlphaFoldDB" id="A0A0L0VDA1"/>
<dbReference type="Proteomes" id="UP000054564">
    <property type="component" value="Unassembled WGS sequence"/>
</dbReference>
<feature type="compositionally biased region" description="Polar residues" evidence="1">
    <location>
        <begin position="80"/>
        <end position="101"/>
    </location>
</feature>
<name>A0A0L0VDA1_9BASI</name>
<proteinExistence type="predicted"/>
<sequence length="101" mass="10450">MSSTRLSSDNLIPLTDPEAIIRTASAARRKAKLDAVLQDRNPVTPPKLTLSTTPLHNLPPLPTSPIMSGNPAPTGAGHPANTQKVTLHPSNSAGGSSSILI</sequence>
<evidence type="ECO:0000313" key="3">
    <source>
        <dbReference type="Proteomes" id="UP000054564"/>
    </source>
</evidence>